<dbReference type="InterPro" id="IPR012337">
    <property type="entry name" value="RNaseH-like_sf"/>
</dbReference>
<evidence type="ECO:0000259" key="3">
    <source>
        <dbReference type="PROSITE" id="PS50405"/>
    </source>
</evidence>
<dbReference type="GO" id="GO:0016787">
    <property type="term" value="F:hydrolase activity"/>
    <property type="evidence" value="ECO:0007669"/>
    <property type="project" value="UniProtKB-KW"/>
</dbReference>
<protein>
    <recommendedName>
        <fullName evidence="6">Integrase catalytic domain-containing protein</fullName>
    </recommendedName>
</protein>
<evidence type="ECO:0000256" key="1">
    <source>
        <dbReference type="ARBA" id="ARBA00022723"/>
    </source>
</evidence>
<evidence type="ECO:0000313" key="5">
    <source>
        <dbReference type="EMBL" id="SPD09428.1"/>
    </source>
</evidence>
<reference evidence="5" key="1">
    <citation type="submission" date="2018-02" db="EMBL/GenBank/DDBJ databases">
        <authorList>
            <person name="Cohen D.B."/>
            <person name="Kent A.D."/>
        </authorList>
    </citation>
    <scope>NUCLEOTIDE SEQUENCE</scope>
</reference>
<sequence length="1079" mass="120610">MNFAYQGRQPPAKLAAIASTNMSNAINASSSTQSSWISDTGATDHFTPDISHIPDCYEYCGNEQITMLPFSFDAHKFQIKDLSSGKLLYNGLSEHGLYPIHGAILPESSSKFPKSFHTSATDASSKLWHSRLGHPQQIVLQHVLHKHLSLPVSHNNSVCSHCLAGKMHQLPFPKSVSITSRPLEIVHSDVWGPAPITSLNGTRYYVTFVDEFTRFTWFFPLHHKCQVLSSFMHFKSTMENLLSCKLKILRTDCGGEYSKHEFQSFCSSTGVLHQFTCPHTSQQNGVAERKHRHIVDMGLTLMSQASLPLTFWPYAFSTSVFLINRLPSPQRGFISPWERLFGSLPSYTSFRSFGCACYPLLRPYSKHKLLPRSVQCVFLGYPSNAKGFLCFDPISSRFFVSRHVKFDETVFPFHKISSSPSLNQPPVHSQSSNPAWLSTLLYFHPCSVPSILGAPPCSNTTPDTLVPHIPVSIPSTVSAPLSMPTPVHSPLSSSTVPLAVNSHPMQTRAKSGISKKKQWHDAMASEFAALQRQSTWSLVPPSPDQHIIGCHWVFKLKRNSDGSVARYKARLVAQGNHQLPGIDFDETFSPVVKPATVRLMLSIAAQHQWSLRQLDVSNAFLHGSLKESPRAWFEKFSSHLLTIGFTASQADPSLFLYKHGSTVLFLLLYVDDIILTGNAPTAITELIANLASAFELKDLGPLKYFLGLQIDYKPSGFFVHQTKYAVDVLSRHNMTTCKPCSSPFVSPSKMASDLVELLPDPTPYRSLVGALQYLTFTRPDLSFAVNSLCQHMQSPTSAHMVAAKRVLRYVRGSLSHGLLFQPGPMHLTVFTDADWAGNPVDRRSTTGFLVFLGNNLITWASKKQPTVSRSSTEAEYRSLAVGAAEVAWIRMLLSDLHVFLSECPLIWCDNTSAISLASNPVFHARTKHVEVDYHFVRERVVRGDLKVQFIPTVDQLADLLTKALPTPRFAPIIWSLFRSNGEEKKKVLKDCLEMLKIVEEHGLGEKKFFGGDRIGIVDIAFGTIAHWMGVIEEIVELKLIEAHAFPRLHAWKENFEEVPVIKENLPDSDKMLVYFKNMH</sequence>
<dbReference type="InterPro" id="IPR045074">
    <property type="entry name" value="GST_C_Tau"/>
</dbReference>
<keyword evidence="1" id="KW-0479">Metal-binding</keyword>
<dbReference type="GO" id="GO:0015074">
    <property type="term" value="P:DNA integration"/>
    <property type="evidence" value="ECO:0007669"/>
    <property type="project" value="InterPro"/>
</dbReference>
<dbReference type="InterPro" id="IPR057670">
    <property type="entry name" value="SH3_retrovirus"/>
</dbReference>
<dbReference type="Gene3D" id="3.30.420.10">
    <property type="entry name" value="Ribonuclease H-like superfamily/Ribonuclease H"/>
    <property type="match status" value="1"/>
</dbReference>
<dbReference type="InterPro" id="IPR036397">
    <property type="entry name" value="RNaseH_sf"/>
</dbReference>
<dbReference type="EMBL" id="OIVN01003195">
    <property type="protein sequence ID" value="SPD09428.1"/>
    <property type="molecule type" value="Genomic_DNA"/>
</dbReference>
<dbReference type="PANTHER" id="PTHR42648">
    <property type="entry name" value="TRANSPOSASE, PUTATIVE-RELATED"/>
    <property type="match status" value="1"/>
</dbReference>
<accession>A0A2N9HBZ5</accession>
<dbReference type="InterPro" id="IPR043502">
    <property type="entry name" value="DNA/RNA_pol_sf"/>
</dbReference>
<dbReference type="GO" id="GO:0046872">
    <property type="term" value="F:metal ion binding"/>
    <property type="evidence" value="ECO:0007669"/>
    <property type="project" value="UniProtKB-KW"/>
</dbReference>
<dbReference type="InterPro" id="IPR001584">
    <property type="entry name" value="Integrase_cat-core"/>
</dbReference>
<feature type="domain" description="GST C-terminal" evidence="3">
    <location>
        <begin position="942"/>
        <end position="1079"/>
    </location>
</feature>
<organism evidence="5">
    <name type="scientific">Fagus sylvatica</name>
    <name type="common">Beechnut</name>
    <dbReference type="NCBI Taxonomy" id="28930"/>
    <lineage>
        <taxon>Eukaryota</taxon>
        <taxon>Viridiplantae</taxon>
        <taxon>Streptophyta</taxon>
        <taxon>Embryophyta</taxon>
        <taxon>Tracheophyta</taxon>
        <taxon>Spermatophyta</taxon>
        <taxon>Magnoliopsida</taxon>
        <taxon>eudicotyledons</taxon>
        <taxon>Gunneridae</taxon>
        <taxon>Pentapetalae</taxon>
        <taxon>rosids</taxon>
        <taxon>fabids</taxon>
        <taxon>Fagales</taxon>
        <taxon>Fagaceae</taxon>
        <taxon>Fagus</taxon>
    </lineage>
</organism>
<proteinExistence type="predicted"/>
<dbReference type="Pfam" id="PF00665">
    <property type="entry name" value="rve"/>
    <property type="match status" value="1"/>
</dbReference>
<dbReference type="CDD" id="cd03185">
    <property type="entry name" value="GST_C_Tau"/>
    <property type="match status" value="1"/>
</dbReference>
<dbReference type="InterPro" id="IPR004046">
    <property type="entry name" value="GST_C"/>
</dbReference>
<dbReference type="PROSITE" id="PS50405">
    <property type="entry name" value="GST_CTER"/>
    <property type="match status" value="1"/>
</dbReference>
<dbReference type="SUPFAM" id="SSF56672">
    <property type="entry name" value="DNA/RNA polymerases"/>
    <property type="match status" value="1"/>
</dbReference>
<dbReference type="CDD" id="cd09272">
    <property type="entry name" value="RNase_HI_RT_Ty1"/>
    <property type="match status" value="1"/>
</dbReference>
<dbReference type="InterPro" id="IPR039537">
    <property type="entry name" value="Retrotran_Ty1/copia-like"/>
</dbReference>
<dbReference type="Pfam" id="PF07727">
    <property type="entry name" value="RVT_2"/>
    <property type="match status" value="1"/>
</dbReference>
<dbReference type="PROSITE" id="PS50994">
    <property type="entry name" value="INTEGRASE"/>
    <property type="match status" value="1"/>
</dbReference>
<name>A0A2N9HBZ5_FAGSY</name>
<keyword evidence="2" id="KW-0378">Hydrolase</keyword>
<dbReference type="SUPFAM" id="SSF47616">
    <property type="entry name" value="GST C-terminal domain-like"/>
    <property type="match status" value="1"/>
</dbReference>
<dbReference type="InterPro" id="IPR013103">
    <property type="entry name" value="RVT_2"/>
</dbReference>
<evidence type="ECO:0000259" key="4">
    <source>
        <dbReference type="PROSITE" id="PS50994"/>
    </source>
</evidence>
<gene>
    <name evidence="5" type="ORF">FSB_LOCUS37310</name>
</gene>
<evidence type="ECO:0000256" key="2">
    <source>
        <dbReference type="ARBA" id="ARBA00022801"/>
    </source>
</evidence>
<dbReference type="GO" id="GO:0006749">
    <property type="term" value="P:glutathione metabolic process"/>
    <property type="evidence" value="ECO:0007669"/>
    <property type="project" value="InterPro"/>
</dbReference>
<dbReference type="GO" id="GO:0003676">
    <property type="term" value="F:nucleic acid binding"/>
    <property type="evidence" value="ECO:0007669"/>
    <property type="project" value="InterPro"/>
</dbReference>
<evidence type="ECO:0008006" key="6">
    <source>
        <dbReference type="Google" id="ProtNLM"/>
    </source>
</evidence>
<dbReference type="Gene3D" id="1.20.1050.10">
    <property type="match status" value="1"/>
</dbReference>
<dbReference type="PANTHER" id="PTHR42648:SF26">
    <property type="entry name" value="INTEGRASE CATALYTIC DOMAIN-CONTAINING PROTEIN"/>
    <property type="match status" value="1"/>
</dbReference>
<dbReference type="Pfam" id="PF00043">
    <property type="entry name" value="GST_C"/>
    <property type="match status" value="1"/>
</dbReference>
<dbReference type="InterPro" id="IPR025724">
    <property type="entry name" value="GAG-pre-integrase_dom"/>
</dbReference>
<dbReference type="GO" id="GO:0004364">
    <property type="term" value="F:glutathione transferase activity"/>
    <property type="evidence" value="ECO:0007669"/>
    <property type="project" value="InterPro"/>
</dbReference>
<dbReference type="SUPFAM" id="SSF53098">
    <property type="entry name" value="Ribonuclease H-like"/>
    <property type="match status" value="1"/>
</dbReference>
<feature type="domain" description="Integrase catalytic" evidence="4">
    <location>
        <begin position="178"/>
        <end position="344"/>
    </location>
</feature>
<dbReference type="InterPro" id="IPR010987">
    <property type="entry name" value="Glutathione-S-Trfase_C-like"/>
</dbReference>
<dbReference type="InterPro" id="IPR036282">
    <property type="entry name" value="Glutathione-S-Trfase_C_sf"/>
</dbReference>
<dbReference type="Pfam" id="PF25597">
    <property type="entry name" value="SH3_retrovirus"/>
    <property type="match status" value="1"/>
</dbReference>
<dbReference type="Pfam" id="PF13976">
    <property type="entry name" value="gag_pre-integrs"/>
    <property type="match status" value="1"/>
</dbReference>
<dbReference type="AlphaFoldDB" id="A0A2N9HBZ5"/>